<proteinExistence type="predicted"/>
<feature type="region of interest" description="Disordered" evidence="1">
    <location>
        <begin position="89"/>
        <end position="108"/>
    </location>
</feature>
<feature type="region of interest" description="Disordered" evidence="1">
    <location>
        <begin position="123"/>
        <end position="196"/>
    </location>
</feature>
<gene>
    <name evidence="2" type="ORF">PM001_LOCUS5602</name>
</gene>
<protein>
    <submittedName>
        <fullName evidence="2">Uncharacterized protein</fullName>
    </submittedName>
</protein>
<feature type="compositionally biased region" description="Low complexity" evidence="1">
    <location>
        <begin position="16"/>
        <end position="37"/>
    </location>
</feature>
<reference evidence="2" key="1">
    <citation type="submission" date="2024-01" db="EMBL/GenBank/DDBJ databases">
        <authorList>
            <person name="Webb A."/>
        </authorList>
    </citation>
    <scope>NUCLEOTIDE SEQUENCE</scope>
    <source>
        <strain evidence="2">Pm1</strain>
    </source>
</reference>
<dbReference type="AlphaFoldDB" id="A0AAV1TG55"/>
<feature type="region of interest" description="Disordered" evidence="1">
    <location>
        <begin position="16"/>
        <end position="66"/>
    </location>
</feature>
<comment type="caution">
    <text evidence="2">The sequence shown here is derived from an EMBL/GenBank/DDBJ whole genome shotgun (WGS) entry which is preliminary data.</text>
</comment>
<organism evidence="2 3">
    <name type="scientific">Peronospora matthiolae</name>
    <dbReference type="NCBI Taxonomy" id="2874970"/>
    <lineage>
        <taxon>Eukaryota</taxon>
        <taxon>Sar</taxon>
        <taxon>Stramenopiles</taxon>
        <taxon>Oomycota</taxon>
        <taxon>Peronosporomycetes</taxon>
        <taxon>Peronosporales</taxon>
        <taxon>Peronosporaceae</taxon>
        <taxon>Peronospora</taxon>
    </lineage>
</organism>
<evidence type="ECO:0000256" key="1">
    <source>
        <dbReference type="SAM" id="MobiDB-lite"/>
    </source>
</evidence>
<feature type="compositionally biased region" description="Basic and acidic residues" evidence="1">
    <location>
        <begin position="170"/>
        <end position="184"/>
    </location>
</feature>
<name>A0AAV1TG55_9STRA</name>
<evidence type="ECO:0000313" key="2">
    <source>
        <dbReference type="EMBL" id="CAK7917464.1"/>
    </source>
</evidence>
<evidence type="ECO:0000313" key="3">
    <source>
        <dbReference type="Proteomes" id="UP001162060"/>
    </source>
</evidence>
<sequence>MVSKFMRVATAAAREAAARMRAAGDSSSHASAAGDSSPVVVNSPRGESPRATGTSTASAAGSANLHADEYEIEIIDSGESYDAFKLKATPHASGSSGADTSRASLTGSGELGGIMLEIFEPSDCSDESLPHASSSNDRTRGGGGDASKHHHERSNTRDRAATGVSAHADTNQEARDRIDLRHAPQVESPWTPPSRELDRLAGMATERDRIPLYDCKKIRPPDSSTETIRAEEEFFTDAFFKHRWYNDSLVRDGKALVQR</sequence>
<accession>A0AAV1TG55</accession>
<feature type="compositionally biased region" description="Low complexity" evidence="1">
    <location>
        <begin position="51"/>
        <end position="63"/>
    </location>
</feature>
<dbReference type="Proteomes" id="UP001162060">
    <property type="component" value="Unassembled WGS sequence"/>
</dbReference>
<dbReference type="EMBL" id="CAKLBY020000046">
    <property type="protein sequence ID" value="CAK7917464.1"/>
    <property type="molecule type" value="Genomic_DNA"/>
</dbReference>
<feature type="compositionally biased region" description="Polar residues" evidence="1">
    <location>
        <begin position="92"/>
        <end position="107"/>
    </location>
</feature>